<evidence type="ECO:0000313" key="2">
    <source>
        <dbReference type="EnsemblMetazoa" id="XP_024080571.1"/>
    </source>
</evidence>
<dbReference type="AlphaFoldDB" id="A0A8I6TIB3"/>
<name>A0A8I6TIB3_CIMLE</name>
<evidence type="ECO:0000313" key="3">
    <source>
        <dbReference type="Proteomes" id="UP000494040"/>
    </source>
</evidence>
<feature type="signal peptide" evidence="1">
    <location>
        <begin position="1"/>
        <end position="28"/>
    </location>
</feature>
<accession>A0A8I6TIB3</accession>
<keyword evidence="1" id="KW-0732">Signal</keyword>
<dbReference type="KEGG" id="clec:112126193"/>
<feature type="chain" id="PRO_5035145924" evidence="1">
    <location>
        <begin position="29"/>
        <end position="157"/>
    </location>
</feature>
<reference evidence="2" key="1">
    <citation type="submission" date="2022-01" db="UniProtKB">
        <authorList>
            <consortium name="EnsemblMetazoa"/>
        </authorList>
    </citation>
    <scope>IDENTIFICATION</scope>
</reference>
<dbReference type="EnsemblMetazoa" id="XM_024224803.1">
    <property type="protein sequence ID" value="XP_024080571.1"/>
    <property type="gene ID" value="LOC112126193"/>
</dbReference>
<protein>
    <submittedName>
        <fullName evidence="2">Uncharacterized protein</fullName>
    </submittedName>
</protein>
<keyword evidence="3" id="KW-1185">Reference proteome</keyword>
<dbReference type="RefSeq" id="XP_024080571.1">
    <property type="nucleotide sequence ID" value="XM_024224803.1"/>
</dbReference>
<dbReference type="GeneID" id="112126193"/>
<organism evidence="2 3">
    <name type="scientific">Cimex lectularius</name>
    <name type="common">Bed bug</name>
    <name type="synonym">Acanthia lectularia</name>
    <dbReference type="NCBI Taxonomy" id="79782"/>
    <lineage>
        <taxon>Eukaryota</taxon>
        <taxon>Metazoa</taxon>
        <taxon>Ecdysozoa</taxon>
        <taxon>Arthropoda</taxon>
        <taxon>Hexapoda</taxon>
        <taxon>Insecta</taxon>
        <taxon>Pterygota</taxon>
        <taxon>Neoptera</taxon>
        <taxon>Paraneoptera</taxon>
        <taxon>Hemiptera</taxon>
        <taxon>Heteroptera</taxon>
        <taxon>Panheteroptera</taxon>
        <taxon>Cimicomorpha</taxon>
        <taxon>Cimicidae</taxon>
        <taxon>Cimex</taxon>
    </lineage>
</organism>
<proteinExistence type="predicted"/>
<sequence>MLKFTELNVPLIFCAVATALLTNRPTIASDEGTVIYLKGETMKRFNYNPWAHSRRQMAGPSPRVEASNYKILDPETPQQMGLLSQKYENIDLLPRMPGRRSIRQILRSHQNTKRPKMGNRNDSRTTLVDVTPEFIVYKRLFGRGTSSIHPNRSFPIE</sequence>
<evidence type="ECO:0000256" key="1">
    <source>
        <dbReference type="SAM" id="SignalP"/>
    </source>
</evidence>
<dbReference type="Proteomes" id="UP000494040">
    <property type="component" value="Unassembled WGS sequence"/>
</dbReference>